<dbReference type="Proteomes" id="UP000676169">
    <property type="component" value="Chromosome"/>
</dbReference>
<dbReference type="InterPro" id="IPR013022">
    <property type="entry name" value="Xyl_isomerase-like_TIM-brl"/>
</dbReference>
<dbReference type="PANTHER" id="PTHR12110">
    <property type="entry name" value="HYDROXYPYRUVATE ISOMERASE"/>
    <property type="match status" value="1"/>
</dbReference>
<reference evidence="2" key="1">
    <citation type="submission" date="2021-04" db="EMBL/GenBank/DDBJ databases">
        <title>Luteolibacter sp. 32A isolated from the skin of an Anderson's salamander (Ambystoma andersonii).</title>
        <authorList>
            <person name="Spergser J."/>
            <person name="Busse H.-J."/>
        </authorList>
    </citation>
    <scope>NUCLEOTIDE SEQUENCE</scope>
    <source>
        <strain evidence="2">32A</strain>
    </source>
</reference>
<dbReference type="RefSeq" id="WP_211631533.1">
    <property type="nucleotide sequence ID" value="NZ_CP073100.1"/>
</dbReference>
<dbReference type="Gene3D" id="3.20.20.150">
    <property type="entry name" value="Divalent-metal-dependent TIM barrel enzymes"/>
    <property type="match status" value="1"/>
</dbReference>
<proteinExistence type="predicted"/>
<keyword evidence="2" id="KW-0413">Isomerase</keyword>
<dbReference type="AlphaFoldDB" id="A0A975G8N7"/>
<feature type="domain" description="Xylose isomerase-like TIM barrel" evidence="1">
    <location>
        <begin position="24"/>
        <end position="254"/>
    </location>
</feature>
<keyword evidence="3" id="KW-1185">Reference proteome</keyword>
<evidence type="ECO:0000259" key="1">
    <source>
        <dbReference type="Pfam" id="PF01261"/>
    </source>
</evidence>
<dbReference type="InterPro" id="IPR036237">
    <property type="entry name" value="Xyl_isomerase-like_sf"/>
</dbReference>
<dbReference type="EMBL" id="CP073100">
    <property type="protein sequence ID" value="QUE51394.1"/>
    <property type="molecule type" value="Genomic_DNA"/>
</dbReference>
<protein>
    <submittedName>
        <fullName evidence="2">Sugar phosphate isomerase/epimerase</fullName>
    </submittedName>
</protein>
<dbReference type="SUPFAM" id="SSF51658">
    <property type="entry name" value="Xylose isomerase-like"/>
    <property type="match status" value="1"/>
</dbReference>
<dbReference type="InterPro" id="IPR050312">
    <property type="entry name" value="IolE/XylAMocC-like"/>
</dbReference>
<evidence type="ECO:0000313" key="3">
    <source>
        <dbReference type="Proteomes" id="UP000676169"/>
    </source>
</evidence>
<dbReference type="Pfam" id="PF01261">
    <property type="entry name" value="AP_endonuc_2"/>
    <property type="match status" value="1"/>
</dbReference>
<accession>A0A975G8N7</accession>
<gene>
    <name evidence="2" type="ORF">KBB96_00505</name>
</gene>
<dbReference type="PANTHER" id="PTHR12110:SF41">
    <property type="entry name" value="INOSOSE DEHYDRATASE"/>
    <property type="match status" value="1"/>
</dbReference>
<name>A0A975G8N7_9BACT</name>
<dbReference type="KEGG" id="lamb:KBB96_00505"/>
<organism evidence="2 3">
    <name type="scientific">Luteolibacter ambystomatis</name>
    <dbReference type="NCBI Taxonomy" id="2824561"/>
    <lineage>
        <taxon>Bacteria</taxon>
        <taxon>Pseudomonadati</taxon>
        <taxon>Verrucomicrobiota</taxon>
        <taxon>Verrucomicrobiia</taxon>
        <taxon>Verrucomicrobiales</taxon>
        <taxon>Verrucomicrobiaceae</taxon>
        <taxon>Luteolibacter</taxon>
    </lineage>
</organism>
<dbReference type="GO" id="GO:0016853">
    <property type="term" value="F:isomerase activity"/>
    <property type="evidence" value="ECO:0007669"/>
    <property type="project" value="UniProtKB-KW"/>
</dbReference>
<sequence>MQPTFGASTWLWTSPFDSKQTALIEAIAALGFEAVELPIEDPALVDPAVLGPVIEATGLKVHICGAFGPGRDLTDPDAAVRASTRGYISSLMNIAEGLGADFVAGPMYSRVGKARQLHPDERKREWDLAASELRTVAREAGDRGLALAIEPINRFETDLVNNTADALRLVRDIDHPAAKVMIDSFHMTIEEADLGAAIRLAGEDLIHVQVSENHRGVTGTGLTHWTSFRDALREIRYTGSVVIESFTPDNRDLAGAVCIWKRFTADQDEFASRGLAFLKTLFAQPQP</sequence>
<evidence type="ECO:0000313" key="2">
    <source>
        <dbReference type="EMBL" id="QUE51394.1"/>
    </source>
</evidence>